<dbReference type="InterPro" id="IPR050397">
    <property type="entry name" value="Env_Response_Regulators"/>
</dbReference>
<dbReference type="GO" id="GO:0003700">
    <property type="term" value="F:DNA-binding transcription factor activity"/>
    <property type="evidence" value="ECO:0007669"/>
    <property type="project" value="TreeGrafter"/>
</dbReference>
<keyword evidence="6" id="KW-1185">Reference proteome</keyword>
<evidence type="ECO:0000256" key="1">
    <source>
        <dbReference type="ARBA" id="ARBA00023015"/>
    </source>
</evidence>
<dbReference type="PANTHER" id="PTHR24567:SF26">
    <property type="entry name" value="REGULATORY PROTEIN YEIL"/>
    <property type="match status" value="1"/>
</dbReference>
<dbReference type="GO" id="GO:0005829">
    <property type="term" value="C:cytosol"/>
    <property type="evidence" value="ECO:0007669"/>
    <property type="project" value="TreeGrafter"/>
</dbReference>
<dbReference type="Gene3D" id="2.60.120.10">
    <property type="entry name" value="Jelly Rolls"/>
    <property type="match status" value="1"/>
</dbReference>
<dbReference type="PRINTS" id="PR00034">
    <property type="entry name" value="HTHCRP"/>
</dbReference>
<gene>
    <name evidence="5" type="ORF">HNP55_002762</name>
</gene>
<dbReference type="RefSeq" id="WP_184300304.1">
    <property type="nucleotide sequence ID" value="NZ_JACHLP010000005.1"/>
</dbReference>
<evidence type="ECO:0000256" key="3">
    <source>
        <dbReference type="ARBA" id="ARBA00023163"/>
    </source>
</evidence>
<dbReference type="Pfam" id="PF13545">
    <property type="entry name" value="HTH_Crp_2"/>
    <property type="match status" value="1"/>
</dbReference>
<protein>
    <submittedName>
        <fullName evidence="5">CRP/FNR family transcriptional regulator</fullName>
    </submittedName>
</protein>
<organism evidence="5 6">
    <name type="scientific">Roseateles oligotrophus</name>
    <dbReference type="NCBI Taxonomy" id="1769250"/>
    <lineage>
        <taxon>Bacteria</taxon>
        <taxon>Pseudomonadati</taxon>
        <taxon>Pseudomonadota</taxon>
        <taxon>Betaproteobacteria</taxon>
        <taxon>Burkholderiales</taxon>
        <taxon>Sphaerotilaceae</taxon>
        <taxon>Roseateles</taxon>
    </lineage>
</organism>
<dbReference type="SUPFAM" id="SSF51206">
    <property type="entry name" value="cAMP-binding domain-like"/>
    <property type="match status" value="1"/>
</dbReference>
<dbReference type="PROSITE" id="PS51063">
    <property type="entry name" value="HTH_CRP_2"/>
    <property type="match status" value="1"/>
</dbReference>
<evidence type="ECO:0000259" key="4">
    <source>
        <dbReference type="PROSITE" id="PS51063"/>
    </source>
</evidence>
<evidence type="ECO:0000313" key="6">
    <source>
        <dbReference type="Proteomes" id="UP000562027"/>
    </source>
</evidence>
<dbReference type="SMART" id="SM00419">
    <property type="entry name" value="HTH_CRP"/>
    <property type="match status" value="1"/>
</dbReference>
<dbReference type="AlphaFoldDB" id="A0A840L830"/>
<dbReference type="InterPro" id="IPR036390">
    <property type="entry name" value="WH_DNA-bd_sf"/>
</dbReference>
<dbReference type="Proteomes" id="UP000562027">
    <property type="component" value="Unassembled WGS sequence"/>
</dbReference>
<dbReference type="InterPro" id="IPR018490">
    <property type="entry name" value="cNMP-bd_dom_sf"/>
</dbReference>
<dbReference type="SUPFAM" id="SSF46785">
    <property type="entry name" value="Winged helix' DNA-binding domain"/>
    <property type="match status" value="1"/>
</dbReference>
<evidence type="ECO:0000256" key="2">
    <source>
        <dbReference type="ARBA" id="ARBA00023125"/>
    </source>
</evidence>
<feature type="domain" description="HTH crp-type" evidence="4">
    <location>
        <begin position="171"/>
        <end position="240"/>
    </location>
</feature>
<dbReference type="InterPro" id="IPR014710">
    <property type="entry name" value="RmlC-like_jellyroll"/>
</dbReference>
<proteinExistence type="predicted"/>
<comment type="caution">
    <text evidence="5">The sequence shown here is derived from an EMBL/GenBank/DDBJ whole genome shotgun (WGS) entry which is preliminary data.</text>
</comment>
<name>A0A840L830_9BURK</name>
<sequence length="252" mass="27785">MNASIHTETSPYSGPQLSPAQLQARQVRQALEQAWPALADVPQTLNELAGLGRTHRVRARGRVLNEGLANKGSLWLLLRGKVSMGKRSDKGKWWQSHSLAAGQWLDLSSAWSQSLYPETAIATTAVLAHEFPANEVLRLSREEPVLLGALLASLARCSCEAIAARQALTTKDFPVRLAEWLLEQLQLSDSPDHLLIKELKRDLAAQLGATPETLSRTLRQFQESGLITMQHSEVWIPDAQRLRSFCRAGSAA</sequence>
<keyword evidence="2" id="KW-0238">DNA-binding</keyword>
<reference evidence="5 6" key="1">
    <citation type="submission" date="2020-08" db="EMBL/GenBank/DDBJ databases">
        <title>Functional genomics of gut bacteria from endangered species of beetles.</title>
        <authorList>
            <person name="Carlos-Shanley C."/>
        </authorList>
    </citation>
    <scope>NUCLEOTIDE SEQUENCE [LARGE SCALE GENOMIC DNA]</scope>
    <source>
        <strain evidence="5 6">S00239</strain>
    </source>
</reference>
<keyword evidence="1" id="KW-0805">Transcription regulation</keyword>
<keyword evidence="3" id="KW-0804">Transcription</keyword>
<dbReference type="GO" id="GO:0003677">
    <property type="term" value="F:DNA binding"/>
    <property type="evidence" value="ECO:0007669"/>
    <property type="project" value="UniProtKB-KW"/>
</dbReference>
<accession>A0A840L830</accession>
<dbReference type="EMBL" id="JACHLP010000005">
    <property type="protein sequence ID" value="MBB4844226.1"/>
    <property type="molecule type" value="Genomic_DNA"/>
</dbReference>
<evidence type="ECO:0000313" key="5">
    <source>
        <dbReference type="EMBL" id="MBB4844226.1"/>
    </source>
</evidence>
<dbReference type="PANTHER" id="PTHR24567">
    <property type="entry name" value="CRP FAMILY TRANSCRIPTIONAL REGULATORY PROTEIN"/>
    <property type="match status" value="1"/>
</dbReference>
<dbReference type="InterPro" id="IPR012318">
    <property type="entry name" value="HTH_CRP"/>
</dbReference>